<feature type="compositionally biased region" description="Basic and acidic residues" evidence="1">
    <location>
        <begin position="74"/>
        <end position="84"/>
    </location>
</feature>
<sequence length="619" mass="66965">MHSAKSSSFAATHRATAPISPPPRPRRPLNLPAVDLSVVGSEGPHFNIPPGVARVADHATGTFEELPASSPDLDNDHGSNHEDTAGTMPPHGSTTSNFHSPAPRYHPLAAPAFDLSPTAQPTRLSRAAKGKGRASGRRAPRCKNPEGLGQQSILNTTAASVSAFGTDAGPSTSKTSGKRKERENDGQADQTTPKIPRIRAGGPCPYCGERLIRQDVNHVGTHIRGNNCPWGPRWNAQGILTRKGLILYNSRGIEFEDACEAEAEGRYLYDKSLPFAGKNRKSDTAEPIEVWAHHLTLALECMVRRMKAGVLNQALAGHARFWLKKKKNQIPAAVEAYTPLVRHFKDLGYVNRDKRELLPWTYDIPWSDVVDPQVPADGAGASDATSETPTGPFSLPRPPSNQNQVKSHQALEVLPQHSPQQAPQSEDMASASSSQSTPYGESVLSFPSPVDGSGPITPSDDVTMPHGEYQSEYRPLEHTDDADILKYLDFRDYLLSPIQPSAQVVQGSHLAGGVDGQYVDTPQMEIQPNASAAQGPYATGVSLDNFPYIDVPQLPEKDLLSELFSVGEYLEPIAGPSNSYNPLLPTYNAGESGGEEGIGSLMLNTVDWEDVVDNRSSWW</sequence>
<dbReference type="Proteomes" id="UP000076154">
    <property type="component" value="Unassembled WGS sequence"/>
</dbReference>
<reference evidence="2" key="1">
    <citation type="submission" date="2018-04" db="EMBL/GenBank/DDBJ databases">
        <title>Whole genome sequencing of Hypsizygus marmoreus.</title>
        <authorList>
            <person name="Choi I.-G."/>
            <person name="Min B."/>
            <person name="Kim J.-G."/>
            <person name="Kim S."/>
            <person name="Oh Y.-L."/>
            <person name="Kong W.-S."/>
            <person name="Park H."/>
            <person name="Jeong J."/>
            <person name="Song E.-S."/>
        </authorList>
    </citation>
    <scope>NUCLEOTIDE SEQUENCE [LARGE SCALE GENOMIC DNA]</scope>
    <source>
        <strain evidence="2">51987-8</strain>
    </source>
</reference>
<feature type="compositionally biased region" description="Polar residues" evidence="1">
    <location>
        <begin position="149"/>
        <end position="160"/>
    </location>
</feature>
<feature type="region of interest" description="Disordered" evidence="1">
    <location>
        <begin position="373"/>
        <end position="467"/>
    </location>
</feature>
<evidence type="ECO:0000313" key="3">
    <source>
        <dbReference type="Proteomes" id="UP000076154"/>
    </source>
</evidence>
<feature type="region of interest" description="Disordered" evidence="1">
    <location>
        <begin position="64"/>
        <end position="197"/>
    </location>
</feature>
<evidence type="ECO:0000313" key="2">
    <source>
        <dbReference type="EMBL" id="RDB28150.1"/>
    </source>
</evidence>
<dbReference type="EMBL" id="LUEZ02000012">
    <property type="protein sequence ID" value="RDB28150.1"/>
    <property type="molecule type" value="Genomic_DNA"/>
</dbReference>
<keyword evidence="3" id="KW-1185">Reference proteome</keyword>
<comment type="caution">
    <text evidence="2">The sequence shown here is derived from an EMBL/GenBank/DDBJ whole genome shotgun (WGS) entry which is preliminary data.</text>
</comment>
<feature type="region of interest" description="Disordered" evidence="1">
    <location>
        <begin position="1"/>
        <end position="31"/>
    </location>
</feature>
<dbReference type="InParanoid" id="A0A369K3U0"/>
<organism evidence="2 3">
    <name type="scientific">Hypsizygus marmoreus</name>
    <name type="common">White beech mushroom</name>
    <name type="synonym">Agaricus marmoreus</name>
    <dbReference type="NCBI Taxonomy" id="39966"/>
    <lineage>
        <taxon>Eukaryota</taxon>
        <taxon>Fungi</taxon>
        <taxon>Dikarya</taxon>
        <taxon>Basidiomycota</taxon>
        <taxon>Agaricomycotina</taxon>
        <taxon>Agaricomycetes</taxon>
        <taxon>Agaricomycetidae</taxon>
        <taxon>Agaricales</taxon>
        <taxon>Tricholomatineae</taxon>
        <taxon>Lyophyllaceae</taxon>
        <taxon>Hypsizygus</taxon>
    </lineage>
</organism>
<evidence type="ECO:0000256" key="1">
    <source>
        <dbReference type="SAM" id="MobiDB-lite"/>
    </source>
</evidence>
<proteinExistence type="predicted"/>
<protein>
    <submittedName>
        <fullName evidence="2">Uncharacterized protein</fullName>
    </submittedName>
</protein>
<name>A0A369K3U0_HYPMA</name>
<feature type="compositionally biased region" description="Basic residues" evidence="1">
    <location>
        <begin position="126"/>
        <end position="141"/>
    </location>
</feature>
<accession>A0A369K3U0</accession>
<feature type="compositionally biased region" description="Polar residues" evidence="1">
    <location>
        <begin position="1"/>
        <end position="10"/>
    </location>
</feature>
<gene>
    <name evidence="2" type="ORF">Hypma_001394</name>
</gene>
<dbReference type="AlphaFoldDB" id="A0A369K3U0"/>